<reference evidence="12" key="1">
    <citation type="submission" date="2014-07" db="EMBL/GenBank/DDBJ databases">
        <authorList>
            <person name="Hornung V.Bastian."/>
        </authorList>
    </citation>
    <scope>NUCLEOTIDE SEQUENCE</scope>
    <source>
        <strain evidence="12">PCE-S</strain>
    </source>
</reference>
<evidence type="ECO:0000313" key="12">
    <source>
        <dbReference type="EMBL" id="CDX02936.1"/>
    </source>
</evidence>
<dbReference type="InterPro" id="IPR003439">
    <property type="entry name" value="ABC_transporter-like_ATP-bd"/>
</dbReference>
<gene>
    <name evidence="13" type="ORF">AT727_08700</name>
    <name evidence="12" type="ORF">DPCES_3049</name>
</gene>
<dbReference type="InterPro" id="IPR036640">
    <property type="entry name" value="ABC1_TM_sf"/>
</dbReference>
<dbReference type="Pfam" id="PF00664">
    <property type="entry name" value="ABC_membrane"/>
    <property type="match status" value="1"/>
</dbReference>
<keyword evidence="6 12" id="KW-0067">ATP-binding</keyword>
<dbReference type="SUPFAM" id="SSF90123">
    <property type="entry name" value="ABC transporter transmembrane region"/>
    <property type="match status" value="1"/>
</dbReference>
<dbReference type="EMBL" id="LOCK01000050">
    <property type="protein sequence ID" value="KTE89997.1"/>
    <property type="molecule type" value="Genomic_DNA"/>
</dbReference>
<evidence type="ECO:0000259" key="10">
    <source>
        <dbReference type="PROSITE" id="PS50893"/>
    </source>
</evidence>
<evidence type="ECO:0000256" key="7">
    <source>
        <dbReference type="ARBA" id="ARBA00022989"/>
    </source>
</evidence>
<evidence type="ECO:0000256" key="2">
    <source>
        <dbReference type="ARBA" id="ARBA00022448"/>
    </source>
</evidence>
<feature type="transmembrane region" description="Helical" evidence="9">
    <location>
        <begin position="283"/>
        <end position="303"/>
    </location>
</feature>
<dbReference type="Gene3D" id="3.40.50.300">
    <property type="entry name" value="P-loop containing nucleotide triphosphate hydrolases"/>
    <property type="match status" value="1"/>
</dbReference>
<feature type="transmembrane region" description="Helical" evidence="9">
    <location>
        <begin position="169"/>
        <end position="187"/>
    </location>
</feature>
<accession>A0A098B4Z2</accession>
<dbReference type="AlphaFoldDB" id="A0A098B4Z2"/>
<evidence type="ECO:0000256" key="5">
    <source>
        <dbReference type="ARBA" id="ARBA00022741"/>
    </source>
</evidence>
<dbReference type="Gene3D" id="1.20.1560.10">
    <property type="entry name" value="ABC transporter type 1, transmembrane domain"/>
    <property type="match status" value="1"/>
</dbReference>
<protein>
    <submittedName>
        <fullName evidence="13">ABC transporter ATP-binding protein</fullName>
    </submittedName>
    <submittedName>
        <fullName evidence="12">Iron import ATP-binding/permease protein IrtA</fullName>
    </submittedName>
</protein>
<dbReference type="GO" id="GO:0005524">
    <property type="term" value="F:ATP binding"/>
    <property type="evidence" value="ECO:0007669"/>
    <property type="project" value="UniProtKB-KW"/>
</dbReference>
<dbReference type="SUPFAM" id="SSF52540">
    <property type="entry name" value="P-loop containing nucleoside triphosphate hydrolases"/>
    <property type="match status" value="1"/>
</dbReference>
<evidence type="ECO:0000313" key="14">
    <source>
        <dbReference type="Proteomes" id="UP000054623"/>
    </source>
</evidence>
<organism evidence="12">
    <name type="scientific">Desulfitobacterium hafniense</name>
    <name type="common">Desulfitobacterium frappieri</name>
    <dbReference type="NCBI Taxonomy" id="49338"/>
    <lineage>
        <taxon>Bacteria</taxon>
        <taxon>Bacillati</taxon>
        <taxon>Bacillota</taxon>
        <taxon>Clostridia</taxon>
        <taxon>Eubacteriales</taxon>
        <taxon>Desulfitobacteriaceae</taxon>
        <taxon>Desulfitobacterium</taxon>
    </lineage>
</organism>
<feature type="transmembrane region" description="Helical" evidence="9">
    <location>
        <begin position="146"/>
        <end position="163"/>
    </location>
</feature>
<comment type="subcellular location">
    <subcellularLocation>
        <location evidence="1">Cell membrane</location>
        <topology evidence="1">Multi-pass membrane protein</topology>
    </subcellularLocation>
</comment>
<dbReference type="FunFam" id="3.40.50.300:FF:000221">
    <property type="entry name" value="Multidrug ABC transporter ATP-binding protein"/>
    <property type="match status" value="1"/>
</dbReference>
<evidence type="ECO:0000256" key="3">
    <source>
        <dbReference type="ARBA" id="ARBA00022475"/>
    </source>
</evidence>
<evidence type="ECO:0000256" key="1">
    <source>
        <dbReference type="ARBA" id="ARBA00004651"/>
    </source>
</evidence>
<evidence type="ECO:0000256" key="4">
    <source>
        <dbReference type="ARBA" id="ARBA00022692"/>
    </source>
</evidence>
<dbReference type="PROSITE" id="PS50893">
    <property type="entry name" value="ABC_TRANSPORTER_2"/>
    <property type="match status" value="1"/>
</dbReference>
<dbReference type="CDD" id="cd07346">
    <property type="entry name" value="ABC_6TM_exporters"/>
    <property type="match status" value="1"/>
</dbReference>
<dbReference type="GO" id="GO:0005886">
    <property type="term" value="C:plasma membrane"/>
    <property type="evidence" value="ECO:0007669"/>
    <property type="project" value="UniProtKB-SubCell"/>
</dbReference>
<proteinExistence type="predicted"/>
<keyword evidence="2" id="KW-0813">Transport</keyword>
<dbReference type="InterPro" id="IPR003593">
    <property type="entry name" value="AAA+_ATPase"/>
</dbReference>
<feature type="domain" description="ABC transporter" evidence="10">
    <location>
        <begin position="345"/>
        <end position="580"/>
    </location>
</feature>
<reference evidence="13 14" key="2">
    <citation type="submission" date="2015-12" db="EMBL/GenBank/DDBJ databases">
        <title>Draft Genome Sequence of Desulfitobacterium hafniense Strain DH, a Sulfate-reducing Bacterium Isolated from Paddy Soils.</title>
        <authorList>
            <person name="Bao P."/>
            <person name="Zhang X."/>
            <person name="Li G."/>
        </authorList>
    </citation>
    <scope>NUCLEOTIDE SEQUENCE [LARGE SCALE GENOMIC DNA]</scope>
    <source>
        <strain evidence="13 14">DH</strain>
    </source>
</reference>
<dbReference type="PANTHER" id="PTHR24221:SF654">
    <property type="entry name" value="ATP-BINDING CASSETTE SUB-FAMILY B MEMBER 6"/>
    <property type="match status" value="1"/>
</dbReference>
<keyword evidence="4 9" id="KW-0812">Transmembrane</keyword>
<dbReference type="SMART" id="SM00382">
    <property type="entry name" value="AAA"/>
    <property type="match status" value="1"/>
</dbReference>
<dbReference type="InterPro" id="IPR039421">
    <property type="entry name" value="Type_1_exporter"/>
</dbReference>
<dbReference type="Pfam" id="PF00005">
    <property type="entry name" value="ABC_tran"/>
    <property type="match status" value="1"/>
</dbReference>
<evidence type="ECO:0000256" key="8">
    <source>
        <dbReference type="ARBA" id="ARBA00023136"/>
    </source>
</evidence>
<dbReference type="InterPro" id="IPR027417">
    <property type="entry name" value="P-loop_NTPase"/>
</dbReference>
<keyword evidence="3" id="KW-1003">Cell membrane</keyword>
<dbReference type="RefSeq" id="WP_058491680.1">
    <property type="nucleotide sequence ID" value="NZ_LK996017.1"/>
</dbReference>
<dbReference type="PATRIC" id="fig|49338.4.peg.3286"/>
<keyword evidence="7 9" id="KW-1133">Transmembrane helix</keyword>
<evidence type="ECO:0000259" key="11">
    <source>
        <dbReference type="PROSITE" id="PS50929"/>
    </source>
</evidence>
<feature type="transmembrane region" description="Helical" evidence="9">
    <location>
        <begin position="67"/>
        <end position="93"/>
    </location>
</feature>
<evidence type="ECO:0000256" key="6">
    <source>
        <dbReference type="ARBA" id="ARBA00022840"/>
    </source>
</evidence>
<dbReference type="PROSITE" id="PS50929">
    <property type="entry name" value="ABC_TM1F"/>
    <property type="match status" value="1"/>
</dbReference>
<dbReference type="GO" id="GO:0016887">
    <property type="term" value="F:ATP hydrolysis activity"/>
    <property type="evidence" value="ECO:0007669"/>
    <property type="project" value="InterPro"/>
</dbReference>
<feature type="transmembrane region" description="Helical" evidence="9">
    <location>
        <begin position="21"/>
        <end position="47"/>
    </location>
</feature>
<feature type="domain" description="ABC transmembrane type-1" evidence="11">
    <location>
        <begin position="27"/>
        <end position="310"/>
    </location>
</feature>
<keyword evidence="5" id="KW-0547">Nucleotide-binding</keyword>
<sequence length="596" mass="65149">MNQQSSGIKRLLEFTGPSRGLLTLSRILSGISALFILGPFLCVYFAAKDLVDVFAGGSLDTESLVRWGVLALILELIGLALYFAALLCSHVVAFRTEKNLKMAALTHLAKMPLGYFDRNPSGKLRKIIDDNSFQTQTFIAHQLPDLVGAQVTMAASLVLMLLFDWRVGLPLLLLFGVGFYLQGSLNGKDSMKFMQSYQDALETMNHEAVEYIRGISVVKVFGQTVHSFSKFNAAIQSYRDDALAFTMSCKKGMVAFNSIVNSSFLVLVPAALLIGLVSPDLPGFMQSFLFYLIFSPACAVMLNKIMYMTSYKMQAEESMRRIDGILSAEPQRETARPQTAGGHEISFADVTFRYEGTEHPAVSQLSFVAKPGTTTALVGHSGSGKSTTASLIPRFYDVQEGVIRIGGVDIREMASEDLMKKVAFVFQNPRLFKDTLLANICAARPEATREEALQAAHLAQCDDILAKLPQGIDTVVGSKGVYLSGGETQRIAIARAILKDAPIVLLDEATAYADPESEQQIQQAFKGLTKGKTVVMIAHRLSTVRDAEQIVVMKQGGIVEKGTHDGLVAQGGEYARMWDNYTKSTQWHIGGEVKSC</sequence>
<evidence type="ECO:0000313" key="13">
    <source>
        <dbReference type="EMBL" id="KTE89997.1"/>
    </source>
</evidence>
<dbReference type="Proteomes" id="UP000054623">
    <property type="component" value="Unassembled WGS sequence"/>
</dbReference>
<dbReference type="OrthoDB" id="9762778at2"/>
<dbReference type="InterPro" id="IPR011527">
    <property type="entry name" value="ABC1_TM_dom"/>
</dbReference>
<name>A0A098B4Z2_DESHA</name>
<dbReference type="GO" id="GO:0140359">
    <property type="term" value="F:ABC-type transporter activity"/>
    <property type="evidence" value="ECO:0007669"/>
    <property type="project" value="InterPro"/>
</dbReference>
<dbReference type="PANTHER" id="PTHR24221">
    <property type="entry name" value="ATP-BINDING CASSETTE SUB-FAMILY B"/>
    <property type="match status" value="1"/>
</dbReference>
<dbReference type="EMBL" id="LK996017">
    <property type="protein sequence ID" value="CDX02936.1"/>
    <property type="molecule type" value="Genomic_DNA"/>
</dbReference>
<evidence type="ECO:0000256" key="9">
    <source>
        <dbReference type="SAM" id="Phobius"/>
    </source>
</evidence>
<feature type="transmembrane region" description="Helical" evidence="9">
    <location>
        <begin position="254"/>
        <end position="277"/>
    </location>
</feature>
<keyword evidence="8 9" id="KW-0472">Membrane</keyword>